<proteinExistence type="predicted"/>
<organism evidence="1 2">
    <name type="scientific">Achromobacter marplatensis</name>
    <dbReference type="NCBI Taxonomy" id="470868"/>
    <lineage>
        <taxon>Bacteria</taxon>
        <taxon>Pseudomonadati</taxon>
        <taxon>Pseudomonadota</taxon>
        <taxon>Betaproteobacteria</taxon>
        <taxon>Burkholderiales</taxon>
        <taxon>Alcaligenaceae</taxon>
        <taxon>Achromobacter</taxon>
    </lineage>
</organism>
<sequence>MAADGTKNEMPIALYQNLLEMLLERHPVTGKLFVTAPMATSPPHQRKSFGELLSVPIALAAALENGYVDFVSRRDFDVLWPAHYGPWINRWQGLAPDYLMTHMNGGLAFYEIKGVSGRYQAKPRGYGPNKTQSINATLGAVKPRHLLAYTYLPAGASTITQPVSVQWFNAESNPRPSAPALPSPVEQLVHLTVALGQLRRQLLAFDRSLEEVLDDTAHPGFLRRGRDLVEARDRDDVSPRMLISHGAIKLFGRHASLLQRLRLLSSSVLLDRGIQASIAEYYDQLLELRRRAHTSENVLFDAESPPYKVLYGYKNGTSLVTPFR</sequence>
<evidence type="ECO:0008006" key="3">
    <source>
        <dbReference type="Google" id="ProtNLM"/>
    </source>
</evidence>
<dbReference type="RefSeq" id="WP_088590116.1">
    <property type="nucleotide sequence ID" value="NZ_CADIJU010000007.1"/>
</dbReference>
<evidence type="ECO:0000313" key="2">
    <source>
        <dbReference type="Proteomes" id="UP000252124"/>
    </source>
</evidence>
<evidence type="ECO:0000313" key="1">
    <source>
        <dbReference type="EMBL" id="RBP18463.1"/>
    </source>
</evidence>
<comment type="caution">
    <text evidence="1">The sequence shown here is derived from an EMBL/GenBank/DDBJ whole genome shotgun (WGS) entry which is preliminary data.</text>
</comment>
<keyword evidence="2" id="KW-1185">Reference proteome</keyword>
<name>A0ABX9G8L5_9BURK</name>
<gene>
    <name evidence="1" type="ORF">DFP87_1061</name>
</gene>
<protein>
    <recommendedName>
        <fullName evidence="3">Restriction endonuclease</fullName>
    </recommendedName>
</protein>
<accession>A0ABX9G8L5</accession>
<dbReference type="EMBL" id="QNRM01000006">
    <property type="protein sequence ID" value="RBP18463.1"/>
    <property type="molecule type" value="Genomic_DNA"/>
</dbReference>
<dbReference type="Proteomes" id="UP000252124">
    <property type="component" value="Unassembled WGS sequence"/>
</dbReference>
<dbReference type="GeneID" id="99731572"/>
<reference evidence="1 2" key="1">
    <citation type="submission" date="2018-06" db="EMBL/GenBank/DDBJ databases">
        <title>Genomic Encyclopedia of Type Strains, Phase III (KMG-III): the genomes of soil and plant-associated and newly described type strains.</title>
        <authorList>
            <person name="Whitman W."/>
        </authorList>
    </citation>
    <scope>NUCLEOTIDE SEQUENCE [LARGE SCALE GENOMIC DNA]</scope>
    <source>
        <strain evidence="1 2">CECT 7342</strain>
    </source>
</reference>